<evidence type="ECO:0000313" key="5">
    <source>
        <dbReference type="EMBL" id="MEY7999813.1"/>
    </source>
</evidence>
<evidence type="ECO:0000256" key="3">
    <source>
        <dbReference type="ARBA" id="ARBA00023163"/>
    </source>
</evidence>
<protein>
    <submittedName>
        <fullName evidence="5">MarR family winged helix-turn-helix transcriptional regulator</fullName>
    </submittedName>
</protein>
<dbReference type="Proteomes" id="UP001564657">
    <property type="component" value="Unassembled WGS sequence"/>
</dbReference>
<reference evidence="5 6" key="1">
    <citation type="submission" date="2024-08" db="EMBL/GenBank/DDBJ databases">
        <title>Clostridium lapicellarii sp. nov., and Clostridium renhuaiense sp. nov., two species isolated from the mud in a fermentation cellar used for producing sauce-flavour Chinese liquors.</title>
        <authorList>
            <person name="Yang F."/>
            <person name="Wang H."/>
            <person name="Chen L.Q."/>
            <person name="Zhou N."/>
            <person name="Lu J.J."/>
            <person name="Pu X.X."/>
            <person name="Wan B."/>
            <person name="Wang L."/>
            <person name="Liu S.J."/>
        </authorList>
    </citation>
    <scope>NUCLEOTIDE SEQUENCE [LARGE SCALE GENOMIC DNA]</scope>
    <source>
        <strain evidence="5 6">MT-5</strain>
    </source>
</reference>
<dbReference type="PANTHER" id="PTHR42756:SF2">
    <property type="entry name" value="MARR FAMILY REGULATORY PROTEIN"/>
    <property type="match status" value="1"/>
</dbReference>
<feature type="domain" description="HTH marR-type" evidence="4">
    <location>
        <begin position="1"/>
        <end position="100"/>
    </location>
</feature>
<accession>A0ABV4BLZ3</accession>
<dbReference type="SMART" id="SM00347">
    <property type="entry name" value="HTH_MARR"/>
    <property type="match status" value="1"/>
</dbReference>
<gene>
    <name evidence="5" type="ORF">AB8U03_06325</name>
</gene>
<dbReference type="SUPFAM" id="SSF46785">
    <property type="entry name" value="Winged helix' DNA-binding domain"/>
    <property type="match status" value="1"/>
</dbReference>
<dbReference type="EMBL" id="JBGEWD010000004">
    <property type="protein sequence ID" value="MEY7999813.1"/>
    <property type="molecule type" value="Genomic_DNA"/>
</dbReference>
<organism evidence="5 6">
    <name type="scientific">Clostridium moutaii</name>
    <dbReference type="NCBI Taxonomy" id="3240932"/>
    <lineage>
        <taxon>Bacteria</taxon>
        <taxon>Bacillati</taxon>
        <taxon>Bacillota</taxon>
        <taxon>Clostridia</taxon>
        <taxon>Eubacteriales</taxon>
        <taxon>Clostridiaceae</taxon>
        <taxon>Clostridium</taxon>
    </lineage>
</organism>
<evidence type="ECO:0000256" key="1">
    <source>
        <dbReference type="ARBA" id="ARBA00023015"/>
    </source>
</evidence>
<dbReference type="Pfam" id="PF01047">
    <property type="entry name" value="MarR"/>
    <property type="match status" value="1"/>
</dbReference>
<dbReference type="InterPro" id="IPR036388">
    <property type="entry name" value="WH-like_DNA-bd_sf"/>
</dbReference>
<dbReference type="Gene3D" id="1.10.10.10">
    <property type="entry name" value="Winged helix-like DNA-binding domain superfamily/Winged helix DNA-binding domain"/>
    <property type="match status" value="1"/>
</dbReference>
<dbReference type="InterPro" id="IPR036390">
    <property type="entry name" value="WH_DNA-bd_sf"/>
</dbReference>
<keyword evidence="3" id="KW-0804">Transcription</keyword>
<sequence length="112" mass="13391">MFLTRICENPGVNQVDLSNLLKVDKTTTTKAIQKLIEADYINRERDDVDKRMWRLYPSKKALNIYPVIIDEENKYIQVCFCNLNEREKKSAYELVKKMRENIESIWKKAKNF</sequence>
<evidence type="ECO:0000313" key="6">
    <source>
        <dbReference type="Proteomes" id="UP001564657"/>
    </source>
</evidence>
<dbReference type="PANTHER" id="PTHR42756">
    <property type="entry name" value="TRANSCRIPTIONAL REGULATOR, MARR"/>
    <property type="match status" value="1"/>
</dbReference>
<name>A0ABV4BLZ3_9CLOT</name>
<dbReference type="InterPro" id="IPR000835">
    <property type="entry name" value="HTH_MarR-typ"/>
</dbReference>
<dbReference type="PROSITE" id="PS50995">
    <property type="entry name" value="HTH_MARR_2"/>
    <property type="match status" value="1"/>
</dbReference>
<dbReference type="PRINTS" id="PR00598">
    <property type="entry name" value="HTHMARR"/>
</dbReference>
<evidence type="ECO:0000259" key="4">
    <source>
        <dbReference type="PROSITE" id="PS50995"/>
    </source>
</evidence>
<comment type="caution">
    <text evidence="5">The sequence shown here is derived from an EMBL/GenBank/DDBJ whole genome shotgun (WGS) entry which is preliminary data.</text>
</comment>
<evidence type="ECO:0000256" key="2">
    <source>
        <dbReference type="ARBA" id="ARBA00023125"/>
    </source>
</evidence>
<keyword evidence="2" id="KW-0238">DNA-binding</keyword>
<keyword evidence="6" id="KW-1185">Reference proteome</keyword>
<proteinExistence type="predicted"/>
<keyword evidence="1" id="KW-0805">Transcription regulation</keyword>